<name>A0A437Q768_9GAMM</name>
<comment type="function">
    <text evidence="7">Regulatory DnaK co-chaperone. Direct interaction between DnaK and DjlA is needed for the induction of the wcaABCDE operon, involved in the synthesis of a colanic acid polysaccharide capsule, possibly through activation of the RcsB/RcsC phosphotransfer signaling pathway. The colanic acid capsule may help the bacterium survive conditions outside the host.</text>
</comment>
<dbReference type="PANTHER" id="PTHR24074">
    <property type="entry name" value="CO-CHAPERONE PROTEIN DJLA"/>
    <property type="match status" value="1"/>
</dbReference>
<dbReference type="GO" id="GO:0005886">
    <property type="term" value="C:plasma membrane"/>
    <property type="evidence" value="ECO:0007669"/>
    <property type="project" value="UniProtKB-SubCell"/>
</dbReference>
<dbReference type="CDD" id="cd06257">
    <property type="entry name" value="DnaJ"/>
    <property type="match status" value="1"/>
</dbReference>
<evidence type="ECO:0000256" key="1">
    <source>
        <dbReference type="ARBA" id="ARBA00022475"/>
    </source>
</evidence>
<dbReference type="Gene3D" id="1.10.287.110">
    <property type="entry name" value="DnaJ domain"/>
    <property type="match status" value="1"/>
</dbReference>
<dbReference type="Pfam" id="PF05099">
    <property type="entry name" value="TerB"/>
    <property type="match status" value="1"/>
</dbReference>
<dbReference type="InterPro" id="IPR023749">
    <property type="entry name" value="DjlA"/>
</dbReference>
<keyword evidence="11" id="KW-1185">Reference proteome</keyword>
<sequence length="281" mass="30495">MSFDPQALGQQAGEVVRKYRGSLIVGGLIGLISGGLPGLFIGAAVAALLAKALVSFLTGGYSPQAIFFKATFCVMGKIAKADGRVSETEIQYAKDVMARMNLSPEKRKEAIDCFTEGKDEQFDIAQVLTPLSRLVQARPEIKIMFLEIQLQAAMADGEISQAEQAVLQQVCALLKMSGPEMAALLARMQAQQAFHQQSYHGHYQPGVSPAELLKEAYGVLGVAEAASDKEVKQAYRKLMSQHHPDKLVAKGLPPEMMDLAKEKTQEIQAAYDRIKTARKAA</sequence>
<gene>
    <name evidence="7 10" type="primary">djlA</name>
    <name evidence="10" type="ORF">EOE65_11955</name>
</gene>
<comment type="domain">
    <text evidence="7">The transmembrane domain is a dimerization domain.</text>
</comment>
<dbReference type="AlphaFoldDB" id="A0A437Q768"/>
<feature type="topological domain" description="Periplasmic" evidence="7">
    <location>
        <begin position="1"/>
        <end position="23"/>
    </location>
</feature>
<dbReference type="Gene3D" id="1.10.3680.10">
    <property type="entry name" value="TerB-like"/>
    <property type="match status" value="1"/>
</dbReference>
<reference evidence="10 11" key="1">
    <citation type="submission" date="2019-01" db="EMBL/GenBank/DDBJ databases">
        <authorList>
            <person name="Chen W.-M."/>
        </authorList>
    </citation>
    <scope>NUCLEOTIDE SEQUENCE [LARGE SCALE GENOMIC DNA]</scope>
    <source>
        <strain evidence="10 11">HPM-16</strain>
    </source>
</reference>
<evidence type="ECO:0000259" key="9">
    <source>
        <dbReference type="PROSITE" id="PS50076"/>
    </source>
</evidence>
<comment type="subcellular location">
    <subcellularLocation>
        <location evidence="7">Cell inner membrane</location>
        <topology evidence="7">Single-pass type III membrane protein</topology>
    </subcellularLocation>
</comment>
<dbReference type="SUPFAM" id="SSF46565">
    <property type="entry name" value="Chaperone J-domain"/>
    <property type="match status" value="1"/>
</dbReference>
<dbReference type="HAMAP" id="MF_01153">
    <property type="entry name" value="DjlA"/>
    <property type="match status" value="1"/>
</dbReference>
<dbReference type="PROSITE" id="PS50076">
    <property type="entry name" value="DNAJ_2"/>
    <property type="match status" value="1"/>
</dbReference>
<dbReference type="CDD" id="cd07316">
    <property type="entry name" value="terB_like_DjlA"/>
    <property type="match status" value="1"/>
</dbReference>
<feature type="domain" description="J" evidence="9">
    <location>
        <begin position="215"/>
        <end position="279"/>
    </location>
</feature>
<dbReference type="GO" id="GO:0051087">
    <property type="term" value="F:protein-folding chaperone binding"/>
    <property type="evidence" value="ECO:0007669"/>
    <property type="project" value="InterPro"/>
</dbReference>
<proteinExistence type="inferred from homology"/>
<keyword evidence="6 7" id="KW-0143">Chaperone</keyword>
<keyword evidence="2 7" id="KW-0997">Cell inner membrane</keyword>
<evidence type="ECO:0000256" key="7">
    <source>
        <dbReference type="HAMAP-Rule" id="MF_01153"/>
    </source>
</evidence>
<evidence type="ECO:0000256" key="8">
    <source>
        <dbReference type="SAM" id="Phobius"/>
    </source>
</evidence>
<dbReference type="NCBIfam" id="NF006948">
    <property type="entry name" value="PRK09430.1"/>
    <property type="match status" value="1"/>
</dbReference>
<dbReference type="Pfam" id="PF00226">
    <property type="entry name" value="DnaJ"/>
    <property type="match status" value="1"/>
</dbReference>
<evidence type="ECO:0000256" key="5">
    <source>
        <dbReference type="ARBA" id="ARBA00023136"/>
    </source>
</evidence>
<dbReference type="InterPro" id="IPR029024">
    <property type="entry name" value="TerB-like"/>
</dbReference>
<evidence type="ECO:0000256" key="2">
    <source>
        <dbReference type="ARBA" id="ARBA00022519"/>
    </source>
</evidence>
<evidence type="ECO:0000256" key="4">
    <source>
        <dbReference type="ARBA" id="ARBA00022989"/>
    </source>
</evidence>
<dbReference type="Proteomes" id="UP000282818">
    <property type="component" value="Unassembled WGS sequence"/>
</dbReference>
<keyword evidence="4 7" id="KW-1133">Transmembrane helix</keyword>
<dbReference type="SUPFAM" id="SSF158682">
    <property type="entry name" value="TerB-like"/>
    <property type="match status" value="1"/>
</dbReference>
<dbReference type="SMART" id="SM00271">
    <property type="entry name" value="DnaJ"/>
    <property type="match status" value="1"/>
</dbReference>
<keyword evidence="1 7" id="KW-1003">Cell membrane</keyword>
<dbReference type="InterPro" id="IPR001623">
    <property type="entry name" value="DnaJ_domain"/>
</dbReference>
<feature type="topological domain" description="Cytoplasmic" evidence="7">
    <location>
        <begin position="48"/>
        <end position="281"/>
    </location>
</feature>
<comment type="caution">
    <text evidence="10">The sequence shown here is derived from an EMBL/GenBank/DDBJ whole genome shotgun (WGS) entry which is preliminary data.</text>
</comment>
<dbReference type="InterPro" id="IPR007791">
    <property type="entry name" value="DjlA_N"/>
</dbReference>
<dbReference type="EMBL" id="SACQ01000005">
    <property type="protein sequence ID" value="RVU30350.1"/>
    <property type="molecule type" value="Genomic_DNA"/>
</dbReference>
<evidence type="ECO:0000313" key="10">
    <source>
        <dbReference type="EMBL" id="RVU30350.1"/>
    </source>
</evidence>
<dbReference type="RefSeq" id="WP_127694546.1">
    <property type="nucleotide sequence ID" value="NZ_SACQ01000005.1"/>
</dbReference>
<comment type="subunit">
    <text evidence="7">Homodimer.</text>
</comment>
<feature type="transmembrane region" description="Helical" evidence="8">
    <location>
        <begin position="23"/>
        <end position="49"/>
    </location>
</feature>
<keyword evidence="3 7" id="KW-0812">Transmembrane</keyword>
<dbReference type="InterPro" id="IPR050817">
    <property type="entry name" value="DjlA_DnaK_co-chaperone"/>
</dbReference>
<evidence type="ECO:0000256" key="6">
    <source>
        <dbReference type="ARBA" id="ARBA00023186"/>
    </source>
</evidence>
<organism evidence="10 11">
    <name type="scientific">Neptunomonas marina</name>
    <dbReference type="NCBI Taxonomy" id="1815562"/>
    <lineage>
        <taxon>Bacteria</taxon>
        <taxon>Pseudomonadati</taxon>
        <taxon>Pseudomonadota</taxon>
        <taxon>Gammaproteobacteria</taxon>
        <taxon>Oceanospirillales</taxon>
        <taxon>Oceanospirillaceae</taxon>
        <taxon>Neptunomonas</taxon>
    </lineage>
</organism>
<protein>
    <recommendedName>
        <fullName evidence="7">Co-chaperone protein DjlA</fullName>
    </recommendedName>
</protein>
<keyword evidence="5 7" id="KW-0472">Membrane</keyword>
<dbReference type="PRINTS" id="PR00625">
    <property type="entry name" value="JDOMAIN"/>
</dbReference>
<evidence type="ECO:0000313" key="11">
    <source>
        <dbReference type="Proteomes" id="UP000282818"/>
    </source>
</evidence>
<evidence type="ECO:0000256" key="3">
    <source>
        <dbReference type="ARBA" id="ARBA00022692"/>
    </source>
</evidence>
<accession>A0A437Q768</accession>
<dbReference type="InterPro" id="IPR036869">
    <property type="entry name" value="J_dom_sf"/>
</dbReference>